<dbReference type="Gene3D" id="3.30.700.10">
    <property type="entry name" value="Glycoprotein, Type 4 Pilin"/>
    <property type="match status" value="1"/>
</dbReference>
<keyword evidence="1" id="KW-1133">Transmembrane helix</keyword>
<proteinExistence type="predicted"/>
<reference evidence="2" key="1">
    <citation type="journal article" date="2015" name="Res. Microbiol.">
        <title>New FeFe-hydrogenase genes identified in a metagenomic fosmid library from a municipal wastewater treatment plant as revealed by high-throughput sequencing.</title>
        <authorList>
            <person name="Tomazetto G."/>
            <person name="Wibberg D."/>
            <person name="Schluter A."/>
            <person name="Oliveira V.M."/>
        </authorList>
    </citation>
    <scope>NUCLEOTIDE SEQUENCE</scope>
    <source>
        <plasmid evidence="2">fosmid 1D</plasmid>
    </source>
</reference>
<gene>
    <name evidence="2" type="ORF">WWTP_pFosmid_1D_0019</name>
</gene>
<dbReference type="EMBL" id="HG796236">
    <property type="protein sequence ID" value="CDL65352.1"/>
    <property type="molecule type" value="Genomic_DNA"/>
</dbReference>
<evidence type="ECO:0000256" key="1">
    <source>
        <dbReference type="SAM" id="Phobius"/>
    </source>
</evidence>
<dbReference type="InterPro" id="IPR012902">
    <property type="entry name" value="N_methyl_site"/>
</dbReference>
<protein>
    <submittedName>
        <fullName evidence="2">Putative membrane protein</fullName>
    </submittedName>
</protein>
<accession>A0A0A8KWP9</accession>
<feature type="transmembrane region" description="Helical" evidence="1">
    <location>
        <begin position="34"/>
        <end position="54"/>
    </location>
</feature>
<evidence type="ECO:0000313" key="2">
    <source>
        <dbReference type="EMBL" id="CDL65352.1"/>
    </source>
</evidence>
<geneLocation type="plasmid" evidence="2">
    <name>fosmid 1D</name>
</geneLocation>
<keyword evidence="1" id="KW-0472">Membrane</keyword>
<dbReference type="AlphaFoldDB" id="A0A0A8KWP9"/>
<sequence>MKCKRSDRMWFCKDKSMSYVTSLKGKPVRKQRGISVIELLVTILISTILLGMAIPNFGELRRSMNKGTALRQLEGDLRRAHAASLSKGAHIIFSVEDGGAYTVGIDYPPYNGGNGVDPVADEELFTTELPQGFVLQLWNPVMFNSHGYVINSWGWPSGGGGMLTDGSETFASFWISPSGFAEFWHW</sequence>
<keyword evidence="1" id="KW-0812">Transmembrane</keyword>
<dbReference type="Pfam" id="PF07963">
    <property type="entry name" value="N_methyl"/>
    <property type="match status" value="1"/>
</dbReference>
<name>A0A0A8KWP9_9ZZZZ</name>
<dbReference type="SUPFAM" id="SSF54523">
    <property type="entry name" value="Pili subunits"/>
    <property type="match status" value="1"/>
</dbReference>
<keyword evidence="2" id="KW-0614">Plasmid</keyword>
<dbReference type="InterPro" id="IPR045584">
    <property type="entry name" value="Pilin-like"/>
</dbReference>
<organism evidence="2">
    <name type="scientific">wastewater metagenome</name>
    <dbReference type="NCBI Taxonomy" id="527639"/>
    <lineage>
        <taxon>unclassified sequences</taxon>
        <taxon>metagenomes</taxon>
        <taxon>ecological metagenomes</taxon>
    </lineage>
</organism>